<organism evidence="3 4">
    <name type="scientific">Acanthoscelides obtectus</name>
    <name type="common">Bean weevil</name>
    <name type="synonym">Bruchus obtectus</name>
    <dbReference type="NCBI Taxonomy" id="200917"/>
    <lineage>
        <taxon>Eukaryota</taxon>
        <taxon>Metazoa</taxon>
        <taxon>Ecdysozoa</taxon>
        <taxon>Arthropoda</taxon>
        <taxon>Hexapoda</taxon>
        <taxon>Insecta</taxon>
        <taxon>Pterygota</taxon>
        <taxon>Neoptera</taxon>
        <taxon>Endopterygota</taxon>
        <taxon>Coleoptera</taxon>
        <taxon>Polyphaga</taxon>
        <taxon>Cucujiformia</taxon>
        <taxon>Chrysomeloidea</taxon>
        <taxon>Chrysomelidae</taxon>
        <taxon>Bruchinae</taxon>
        <taxon>Bruchini</taxon>
        <taxon>Acanthoscelides</taxon>
    </lineage>
</organism>
<accession>A0A9P0LUR9</accession>
<sequence>MKHSGYSTENKVSLLMDNHESHISVDSLRKAKENGIVMLMFPPHCGHKMQSLDVSIYFPFKDYYHSQCASWMVFNPGQTLSIYNIAALASQAFELAFTPKNILSSFSATGIYPLNRDVFTEIELMSSAKPATPPQSSSSDEEEESELGRCSEDISDVGCFGLKLLRMSRLSKWETSFWSSFTRRLQLCIMWVW</sequence>
<feature type="domain" description="DDE-1" evidence="2">
    <location>
        <begin position="7"/>
        <end position="75"/>
    </location>
</feature>
<evidence type="ECO:0000313" key="4">
    <source>
        <dbReference type="Proteomes" id="UP001152888"/>
    </source>
</evidence>
<gene>
    <name evidence="3" type="ORF">ACAOBT_LOCUS27130</name>
</gene>
<dbReference type="Pfam" id="PF03184">
    <property type="entry name" value="DDE_1"/>
    <property type="match status" value="1"/>
</dbReference>
<dbReference type="EMBL" id="CAKOFQ010007524">
    <property type="protein sequence ID" value="CAH2003035.1"/>
    <property type="molecule type" value="Genomic_DNA"/>
</dbReference>
<dbReference type="InterPro" id="IPR004875">
    <property type="entry name" value="DDE_SF_endonuclease_dom"/>
</dbReference>
<dbReference type="OrthoDB" id="6746244at2759"/>
<dbReference type="GO" id="GO:0003676">
    <property type="term" value="F:nucleic acid binding"/>
    <property type="evidence" value="ECO:0007669"/>
    <property type="project" value="InterPro"/>
</dbReference>
<comment type="caution">
    <text evidence="3">The sequence shown here is derived from an EMBL/GenBank/DDBJ whole genome shotgun (WGS) entry which is preliminary data.</text>
</comment>
<evidence type="ECO:0000256" key="1">
    <source>
        <dbReference type="SAM" id="MobiDB-lite"/>
    </source>
</evidence>
<protein>
    <recommendedName>
        <fullName evidence="2">DDE-1 domain-containing protein</fullName>
    </recommendedName>
</protein>
<keyword evidence="4" id="KW-1185">Reference proteome</keyword>
<evidence type="ECO:0000259" key="2">
    <source>
        <dbReference type="Pfam" id="PF03184"/>
    </source>
</evidence>
<dbReference type="Proteomes" id="UP001152888">
    <property type="component" value="Unassembled WGS sequence"/>
</dbReference>
<name>A0A9P0LUR9_ACAOB</name>
<feature type="region of interest" description="Disordered" evidence="1">
    <location>
        <begin position="127"/>
        <end position="149"/>
    </location>
</feature>
<proteinExistence type="predicted"/>
<reference evidence="3" key="1">
    <citation type="submission" date="2022-03" db="EMBL/GenBank/DDBJ databases">
        <authorList>
            <person name="Sayadi A."/>
        </authorList>
    </citation>
    <scope>NUCLEOTIDE SEQUENCE</scope>
</reference>
<evidence type="ECO:0000313" key="3">
    <source>
        <dbReference type="EMBL" id="CAH2003035.1"/>
    </source>
</evidence>
<dbReference type="AlphaFoldDB" id="A0A9P0LUR9"/>